<dbReference type="Proteomes" id="UP001344888">
    <property type="component" value="Unassembled WGS sequence"/>
</dbReference>
<dbReference type="PANTHER" id="PTHR46797">
    <property type="entry name" value="HTH-TYPE TRANSCRIPTIONAL REGULATOR"/>
    <property type="match status" value="1"/>
</dbReference>
<dbReference type="GO" id="GO:0003700">
    <property type="term" value="F:DNA-binding transcription factor activity"/>
    <property type="evidence" value="ECO:0007669"/>
    <property type="project" value="TreeGrafter"/>
</dbReference>
<feature type="domain" description="HTH cro/C1-type" evidence="2">
    <location>
        <begin position="8"/>
        <end position="62"/>
    </location>
</feature>
<proteinExistence type="predicted"/>
<evidence type="ECO:0000313" key="3">
    <source>
        <dbReference type="EMBL" id="MEC1180343.1"/>
    </source>
</evidence>
<dbReference type="GO" id="GO:0005829">
    <property type="term" value="C:cytosol"/>
    <property type="evidence" value="ECO:0007669"/>
    <property type="project" value="TreeGrafter"/>
</dbReference>
<evidence type="ECO:0000313" key="4">
    <source>
        <dbReference type="Proteomes" id="UP001344888"/>
    </source>
</evidence>
<dbReference type="InterPro" id="IPR010982">
    <property type="entry name" value="Lambda_DNA-bd_dom_sf"/>
</dbReference>
<dbReference type="SUPFAM" id="SSF47413">
    <property type="entry name" value="lambda repressor-like DNA-binding domains"/>
    <property type="match status" value="1"/>
</dbReference>
<evidence type="ECO:0000259" key="2">
    <source>
        <dbReference type="PROSITE" id="PS50943"/>
    </source>
</evidence>
<dbReference type="PANTHER" id="PTHR46797:SF1">
    <property type="entry name" value="METHYLPHOSPHONATE SYNTHASE"/>
    <property type="match status" value="1"/>
</dbReference>
<dbReference type="RefSeq" id="WP_326124915.1">
    <property type="nucleotide sequence ID" value="NZ_JARSFG010000028.1"/>
</dbReference>
<keyword evidence="4" id="KW-1185">Reference proteome</keyword>
<reference evidence="3 4" key="1">
    <citation type="submission" date="2023-03" db="EMBL/GenBank/DDBJ databases">
        <title>Bacillus Genome Sequencing.</title>
        <authorList>
            <person name="Dunlap C."/>
        </authorList>
    </citation>
    <scope>NUCLEOTIDE SEQUENCE [LARGE SCALE GENOMIC DNA]</scope>
    <source>
        <strain evidence="3 4">B-59205</strain>
    </source>
</reference>
<comment type="caution">
    <text evidence="3">The sequence shown here is derived from an EMBL/GenBank/DDBJ whole genome shotgun (WGS) entry which is preliminary data.</text>
</comment>
<keyword evidence="1" id="KW-0238">DNA-binding</keyword>
<dbReference type="EMBL" id="JARSFG010000028">
    <property type="protein sequence ID" value="MEC1180343.1"/>
    <property type="molecule type" value="Genomic_DNA"/>
</dbReference>
<dbReference type="GO" id="GO:0003677">
    <property type="term" value="F:DNA binding"/>
    <property type="evidence" value="ECO:0007669"/>
    <property type="project" value="UniProtKB-KW"/>
</dbReference>
<gene>
    <name evidence="3" type="ORF">P9B03_17755</name>
</gene>
<dbReference type="InterPro" id="IPR001387">
    <property type="entry name" value="Cro/C1-type_HTH"/>
</dbReference>
<protein>
    <submittedName>
        <fullName evidence="3">Helix-turn-helix transcriptional regulator</fullName>
    </submittedName>
</protein>
<dbReference type="AlphaFoldDB" id="A0AAW9NVK9"/>
<evidence type="ECO:0000256" key="1">
    <source>
        <dbReference type="ARBA" id="ARBA00023125"/>
    </source>
</evidence>
<dbReference type="Gene3D" id="1.10.260.40">
    <property type="entry name" value="lambda repressor-like DNA-binding domains"/>
    <property type="match status" value="1"/>
</dbReference>
<dbReference type="CDD" id="cd00093">
    <property type="entry name" value="HTH_XRE"/>
    <property type="match status" value="1"/>
</dbReference>
<dbReference type="InterPro" id="IPR050807">
    <property type="entry name" value="TransReg_Diox_bact_type"/>
</dbReference>
<name>A0AAW9NVK9_9BACL</name>
<sequence length="121" mass="14117">MMNIGKRIVSLRESKGWTQRELANRVNLNVSVMNRIEANERPVKDNELLQLANVLDVSTDYLLGRSNSSALTQEEKDEAEFQAFANNPTLQKWYKELPKSKEEDLEKLRKMWEILKDHGEL</sequence>
<dbReference type="Pfam" id="PF01381">
    <property type="entry name" value="HTH_3"/>
    <property type="match status" value="1"/>
</dbReference>
<dbReference type="SMART" id="SM00530">
    <property type="entry name" value="HTH_XRE"/>
    <property type="match status" value="1"/>
</dbReference>
<organism evidence="3 4">
    <name type="scientific">Metasolibacillus meyeri</name>
    <dbReference type="NCBI Taxonomy" id="1071052"/>
    <lineage>
        <taxon>Bacteria</taxon>
        <taxon>Bacillati</taxon>
        <taxon>Bacillota</taxon>
        <taxon>Bacilli</taxon>
        <taxon>Bacillales</taxon>
        <taxon>Caryophanaceae</taxon>
        <taxon>Metasolibacillus</taxon>
    </lineage>
</organism>
<accession>A0AAW9NVK9</accession>
<dbReference type="PROSITE" id="PS50943">
    <property type="entry name" value="HTH_CROC1"/>
    <property type="match status" value="1"/>
</dbReference>